<keyword evidence="2 5" id="KW-0812">Transmembrane</keyword>
<gene>
    <name evidence="7" type="ORF">VE25_10730</name>
</gene>
<evidence type="ECO:0000313" key="7">
    <source>
        <dbReference type="EMBL" id="KKB11848.1"/>
    </source>
</evidence>
<dbReference type="InterPro" id="IPR000515">
    <property type="entry name" value="MetI-like"/>
</dbReference>
<dbReference type="PROSITE" id="PS50928">
    <property type="entry name" value="ABC_TM1"/>
    <property type="match status" value="1"/>
</dbReference>
<evidence type="ECO:0000256" key="5">
    <source>
        <dbReference type="RuleBase" id="RU363032"/>
    </source>
</evidence>
<dbReference type="RefSeq" id="WP_046108632.1">
    <property type="nucleotide sequence ID" value="NZ_JZEX01000107.1"/>
</dbReference>
<dbReference type="Pfam" id="PF12911">
    <property type="entry name" value="OppC_N"/>
    <property type="match status" value="1"/>
</dbReference>
<accession>A0A0F5FSN4</accession>
<feature type="transmembrane region" description="Helical" evidence="5">
    <location>
        <begin position="31"/>
        <end position="52"/>
    </location>
</feature>
<dbReference type="STRING" id="443610.VE25_10730"/>
<evidence type="ECO:0000256" key="1">
    <source>
        <dbReference type="ARBA" id="ARBA00004651"/>
    </source>
</evidence>
<sequence>MAASEPAREDDRTLYWSQWSLTWWKFKQHKLAVVSGVLLIVFYLVAIFAEFFSTTDPHAYNSRYTYAPPQAVKLFQSDESGWRWRPHVNGYAAATDPVTLRRTFEIDEQTVIPIGFFVEGPEYRLAGLIAWNRYILGAVDPSDPFFLLGSDRLGRDVYSRIVHGSRVSLSIGLIGVVMSLVIGITFGAIAGFYGGAVDSVIQRVTEFLISLPTIPLWMGLAAAIPLTWDPIAVYFLITVILSLLGWTQLARQIRGMFMSIKNEDYVMAARLDGSGEMRVIFRHMVPAFTSHIVASVTLAVPAMILAETALSFLGIGLRSPVISWGVLLQEAQNIRTLANAAWLLWPGAAVIVAVLALNFLGDGLRDAADPYGSN</sequence>
<keyword evidence="3 5" id="KW-1133">Transmembrane helix</keyword>
<dbReference type="Pfam" id="PF00528">
    <property type="entry name" value="BPD_transp_1"/>
    <property type="match status" value="1"/>
</dbReference>
<dbReference type="InterPro" id="IPR025966">
    <property type="entry name" value="OppC_N"/>
</dbReference>
<organism evidence="7 8">
    <name type="scientific">Devosia geojensis</name>
    <dbReference type="NCBI Taxonomy" id="443610"/>
    <lineage>
        <taxon>Bacteria</taxon>
        <taxon>Pseudomonadati</taxon>
        <taxon>Pseudomonadota</taxon>
        <taxon>Alphaproteobacteria</taxon>
        <taxon>Hyphomicrobiales</taxon>
        <taxon>Devosiaceae</taxon>
        <taxon>Devosia</taxon>
    </lineage>
</organism>
<reference evidence="7 8" key="1">
    <citation type="submission" date="2015-03" db="EMBL/GenBank/DDBJ databases">
        <authorList>
            <person name="Hassan Y.I."/>
            <person name="Lepp D."/>
            <person name="Li X.-Z."/>
            <person name="Zhou T."/>
        </authorList>
    </citation>
    <scope>NUCLEOTIDE SEQUENCE [LARGE SCALE GENOMIC DNA]</scope>
    <source>
        <strain evidence="7 8">BD-c194</strain>
    </source>
</reference>
<dbReference type="Proteomes" id="UP000033632">
    <property type="component" value="Unassembled WGS sequence"/>
</dbReference>
<feature type="transmembrane region" description="Helical" evidence="5">
    <location>
        <begin position="169"/>
        <end position="195"/>
    </location>
</feature>
<evidence type="ECO:0000256" key="4">
    <source>
        <dbReference type="ARBA" id="ARBA00023136"/>
    </source>
</evidence>
<comment type="caution">
    <text evidence="7">The sequence shown here is derived from an EMBL/GenBank/DDBJ whole genome shotgun (WGS) entry which is preliminary data.</text>
</comment>
<evidence type="ECO:0000256" key="2">
    <source>
        <dbReference type="ARBA" id="ARBA00022692"/>
    </source>
</evidence>
<name>A0A0F5FSN4_9HYPH</name>
<feature type="transmembrane region" description="Helical" evidence="5">
    <location>
        <begin position="231"/>
        <end position="249"/>
    </location>
</feature>
<dbReference type="EMBL" id="JZEX01000107">
    <property type="protein sequence ID" value="KKB11848.1"/>
    <property type="molecule type" value="Genomic_DNA"/>
</dbReference>
<keyword evidence="5" id="KW-0813">Transport</keyword>
<protein>
    <submittedName>
        <fullName evidence="7">Peptide ABC transporter permease</fullName>
    </submittedName>
</protein>
<dbReference type="PATRIC" id="fig|443610.3.peg.350"/>
<keyword evidence="4 5" id="KW-0472">Membrane</keyword>
<feature type="transmembrane region" description="Helical" evidence="5">
    <location>
        <begin position="207"/>
        <end position="225"/>
    </location>
</feature>
<dbReference type="InterPro" id="IPR035906">
    <property type="entry name" value="MetI-like_sf"/>
</dbReference>
<dbReference type="PANTHER" id="PTHR43839">
    <property type="entry name" value="OPPC IN A BINDING PROTEIN-DEPENDENT TRANSPORT SYSTEM"/>
    <property type="match status" value="1"/>
</dbReference>
<dbReference type="PANTHER" id="PTHR43839:SF3">
    <property type="entry name" value="OLIGOPEPTIDE ABC TRANSPORTER, PERMEASE PROTEIN"/>
    <property type="match status" value="1"/>
</dbReference>
<feature type="transmembrane region" description="Helical" evidence="5">
    <location>
        <begin position="340"/>
        <end position="360"/>
    </location>
</feature>
<evidence type="ECO:0000256" key="3">
    <source>
        <dbReference type="ARBA" id="ARBA00022989"/>
    </source>
</evidence>
<keyword evidence="8" id="KW-1185">Reference proteome</keyword>
<comment type="similarity">
    <text evidence="5">Belongs to the binding-protein-dependent transport system permease family.</text>
</comment>
<feature type="domain" description="ABC transmembrane type-1" evidence="6">
    <location>
        <begin position="165"/>
        <end position="361"/>
    </location>
</feature>
<dbReference type="AlphaFoldDB" id="A0A0F5FSN4"/>
<dbReference type="GO" id="GO:0005886">
    <property type="term" value="C:plasma membrane"/>
    <property type="evidence" value="ECO:0007669"/>
    <property type="project" value="UniProtKB-SubCell"/>
</dbReference>
<dbReference type="GO" id="GO:0055085">
    <property type="term" value="P:transmembrane transport"/>
    <property type="evidence" value="ECO:0007669"/>
    <property type="project" value="InterPro"/>
</dbReference>
<evidence type="ECO:0000313" key="8">
    <source>
        <dbReference type="Proteomes" id="UP000033632"/>
    </source>
</evidence>
<dbReference type="CDD" id="cd06261">
    <property type="entry name" value="TM_PBP2"/>
    <property type="match status" value="1"/>
</dbReference>
<evidence type="ECO:0000259" key="6">
    <source>
        <dbReference type="PROSITE" id="PS50928"/>
    </source>
</evidence>
<dbReference type="SUPFAM" id="SSF161098">
    <property type="entry name" value="MetI-like"/>
    <property type="match status" value="1"/>
</dbReference>
<comment type="subcellular location">
    <subcellularLocation>
        <location evidence="1 5">Cell membrane</location>
        <topology evidence="1 5">Multi-pass membrane protein</topology>
    </subcellularLocation>
</comment>
<dbReference type="Gene3D" id="1.10.3720.10">
    <property type="entry name" value="MetI-like"/>
    <property type="match status" value="1"/>
</dbReference>
<proteinExistence type="inferred from homology"/>